<dbReference type="Proteomes" id="UP000295621">
    <property type="component" value="Unassembled WGS sequence"/>
</dbReference>
<keyword evidence="11" id="KW-0732">Signal</keyword>
<dbReference type="GO" id="GO:0006508">
    <property type="term" value="P:proteolysis"/>
    <property type="evidence" value="ECO:0007669"/>
    <property type="project" value="UniProtKB-KW"/>
</dbReference>
<dbReference type="Pfam" id="PF13360">
    <property type="entry name" value="PQQ_2"/>
    <property type="match status" value="2"/>
</dbReference>
<dbReference type="InterPro" id="IPR018391">
    <property type="entry name" value="PQQ_b-propeller_rpt"/>
</dbReference>
<dbReference type="Gene3D" id="2.130.10.10">
    <property type="entry name" value="YVTN repeat-like/Quinoprotein amine dehydrogenase"/>
    <property type="match status" value="1"/>
</dbReference>
<dbReference type="SUPFAM" id="SSF52317">
    <property type="entry name" value="Class I glutamine amidotransferase-like"/>
    <property type="match status" value="1"/>
</dbReference>
<dbReference type="RefSeq" id="WP_131977988.1">
    <property type="nucleotide sequence ID" value="NZ_SMKL01000002.1"/>
</dbReference>
<dbReference type="InterPro" id="IPR011047">
    <property type="entry name" value="Quinoprotein_ADH-like_sf"/>
</dbReference>
<dbReference type="GO" id="GO:0030246">
    <property type="term" value="F:carbohydrate binding"/>
    <property type="evidence" value="ECO:0007669"/>
    <property type="project" value="InterPro"/>
</dbReference>
<dbReference type="InterPro" id="IPR008969">
    <property type="entry name" value="CarboxyPept-like_regulatory"/>
</dbReference>
<dbReference type="SMART" id="SM00564">
    <property type="entry name" value="PQQ"/>
    <property type="match status" value="8"/>
</dbReference>
<feature type="chain" id="PRO_5020363282" description="alpha-amylase" evidence="11">
    <location>
        <begin position="31"/>
        <end position="3115"/>
    </location>
</feature>
<dbReference type="InterPro" id="IPR022398">
    <property type="entry name" value="Peptidase_S8_His-AS"/>
</dbReference>
<keyword evidence="6 9" id="KW-0720">Serine protease</keyword>
<dbReference type="InterPro" id="IPR002372">
    <property type="entry name" value="PQQ_rpt_dom"/>
</dbReference>
<dbReference type="PROSITE" id="PS00137">
    <property type="entry name" value="SUBTILASE_HIS"/>
    <property type="match status" value="1"/>
</dbReference>
<evidence type="ECO:0000256" key="9">
    <source>
        <dbReference type="PROSITE-ProRule" id="PRU01240"/>
    </source>
</evidence>
<dbReference type="SUPFAM" id="SSF50998">
    <property type="entry name" value="Quinoprotein alcohol dehydrogenase-like"/>
    <property type="match status" value="3"/>
</dbReference>
<dbReference type="Gene3D" id="2.60.40.10">
    <property type="entry name" value="Immunoglobulins"/>
    <property type="match status" value="1"/>
</dbReference>
<keyword evidence="4 9" id="KW-0645">Protease</keyword>
<feature type="domain" description="Peptidase S8/S53" evidence="12">
    <location>
        <begin position="247"/>
        <end position="524"/>
    </location>
</feature>
<dbReference type="InterPro" id="IPR015943">
    <property type="entry name" value="WD40/YVTN_repeat-like_dom_sf"/>
</dbReference>
<dbReference type="InterPro" id="IPR000209">
    <property type="entry name" value="Peptidase_S8/S53_dom"/>
</dbReference>
<comment type="catalytic activity">
    <reaction evidence="1">
        <text>Endohydrolysis of (1-&gt;4)-alpha-D-glucosidic linkages in polysaccharides containing three or more (1-&gt;4)-alpha-linked D-glucose units.</text>
        <dbReference type="EC" id="3.2.1.1"/>
    </reaction>
</comment>
<dbReference type="Gene3D" id="3.40.50.200">
    <property type="entry name" value="Peptidase S8/S53 domain"/>
    <property type="match status" value="1"/>
</dbReference>
<dbReference type="GO" id="GO:0004252">
    <property type="term" value="F:serine-type endopeptidase activity"/>
    <property type="evidence" value="ECO:0007669"/>
    <property type="project" value="UniProtKB-UniRule"/>
</dbReference>
<dbReference type="EC" id="3.2.1.1" evidence="3"/>
<feature type="domain" description="Pyrrolo-quinoline quinone repeat" evidence="13">
    <location>
        <begin position="843"/>
        <end position="992"/>
    </location>
</feature>
<feature type="active site" description="Charge relay system" evidence="8 9">
    <location>
        <position position="474"/>
    </location>
</feature>
<protein>
    <recommendedName>
        <fullName evidence="3">alpha-amylase</fullName>
        <ecNumber evidence="3">3.2.1.1</ecNumber>
    </recommendedName>
    <alternativeName>
        <fullName evidence="7">1,4-alpha-D-glucan glucanohydrolase</fullName>
    </alternativeName>
</protein>
<feature type="active site" description="Charge relay system" evidence="8 9">
    <location>
        <position position="256"/>
    </location>
</feature>
<organism evidence="14 15">
    <name type="scientific">Jiangella ureilytica</name>
    <dbReference type="NCBI Taxonomy" id="2530374"/>
    <lineage>
        <taxon>Bacteria</taxon>
        <taxon>Bacillati</taxon>
        <taxon>Actinomycetota</taxon>
        <taxon>Actinomycetes</taxon>
        <taxon>Jiangellales</taxon>
        <taxon>Jiangellaceae</taxon>
        <taxon>Jiangella</taxon>
    </lineage>
</organism>
<dbReference type="Pfam" id="PF00082">
    <property type="entry name" value="Peptidase_S8"/>
    <property type="match status" value="1"/>
</dbReference>
<proteinExistence type="inferred from homology"/>
<dbReference type="PRINTS" id="PR00723">
    <property type="entry name" value="SUBTILISIN"/>
</dbReference>
<keyword evidence="5 9" id="KW-0378">Hydrolase</keyword>
<accession>A0A4V2XYC8</accession>
<feature type="active site" description="Charge relay system" evidence="8 9">
    <location>
        <position position="298"/>
    </location>
</feature>
<gene>
    <name evidence="14" type="ORF">E1212_01340</name>
</gene>
<dbReference type="InterPro" id="IPR029062">
    <property type="entry name" value="Class_I_gatase-like"/>
</dbReference>
<dbReference type="SUPFAM" id="SSF49452">
    <property type="entry name" value="Starch-binding domain-like"/>
    <property type="match status" value="7"/>
</dbReference>
<dbReference type="PANTHER" id="PTHR43806">
    <property type="entry name" value="PEPTIDASE S8"/>
    <property type="match status" value="1"/>
</dbReference>
<evidence type="ECO:0000313" key="15">
    <source>
        <dbReference type="Proteomes" id="UP000295621"/>
    </source>
</evidence>
<evidence type="ECO:0000256" key="2">
    <source>
        <dbReference type="ARBA" id="ARBA00011073"/>
    </source>
</evidence>
<dbReference type="Gene3D" id="2.60.40.1120">
    <property type="entry name" value="Carboxypeptidase-like, regulatory domain"/>
    <property type="match status" value="12"/>
</dbReference>
<feature type="domain" description="Pyrrolo-quinoline quinone repeat" evidence="13">
    <location>
        <begin position="726"/>
        <end position="837"/>
    </location>
</feature>
<evidence type="ECO:0000259" key="13">
    <source>
        <dbReference type="Pfam" id="PF13360"/>
    </source>
</evidence>
<evidence type="ECO:0000256" key="5">
    <source>
        <dbReference type="ARBA" id="ARBA00022801"/>
    </source>
</evidence>
<sequence length="3115" mass="312659">MPVRTLLPRSLALLLAPLLSLALVPPAATASGSLPVRTAVTTAKAAAESDPVPADLTAGLPVDPSEFGRDDATTADAGTAAPTGVEDAVRTAVADDGTVAVVIRLREQADLAAVAAQADAAAAAERARHRSSAADAHEAARVARTETVVAELQATAEASQPAVLDLLADGGATAVTPYWIFNGVAATVDAETLAALENHPGVASVGLDEEITLEEPIEPAPGEPLLPGWSLEKVHAPQAWADYGVRGEGVVVGIMDGGADGGHPALSATWRGTDGDPATSWYAPTGENYPTPGDGNGHGTHVTGSIVGTAPGELTGVAPGARWIAAKIFRDSGSTTESIIHDGFQWMLAPGGDPAAAPDVVNNSWGSDAGAATTFWDDVAAWEAAGIVPIFANGNNGPAPGTVGSPASFPNAIGIGATDVNDVVAGFSSRGPAIWDGERIRKPQVSAPGHQIRSTWPRDLPESDGGYHTISGTSMAAPHATGVVALMLSANPDLTIDDIRGLLEDTARTEAHMGELPNDSYGAGIVDAYAAVTRAAYSGTVAGTVTGTDGDPVGAATVTVGDETTTTDDAGAYTLPVAAGEHPVTAAAYGYVTATTAVAVETGATVTLDLELETAATHDVTGTVTGPGGPVEHARVTLAGTPFDAATTDADGAFAFGGVAAGTYTVRVTAAGHQPVTADATVDGDEHLDLALDALDQPTDPGWSQYQNNATRSGMAGDALAAGTLRPSWTQDADSPVTFASPVIAGGRVFLGSDAGRLAAYDAASGERLWSFQTGDALRGTPAVAGDLVVAGGGLDGGLVALDAATGQQRWAVPTPDRLTVYTAPSVVDGVVYAATGPTQDREDTVFALDAATGQQLWSADVGTSVFAGPAVGEGLAIVGNADDGELVALDAATGAVRWTLTREDDYFIGGASIVDGTVFVPTTDGDGGGSLLAVDAATGALRWEADTHGDGQGSTPTVYGDLVIAGSHGLGLVVAYDRGTGEQVWQYAVSGAVSASVMVTDDGFVVGGSQLDHRLWALDAATGALVWETAAEGNVTTSPAYADGLLVTADVRGNVFAFHPTGTVRGTVTGPDGPVAATVRIEETGAEVTADPGTGAFELTEPPGTYTVTVAHYGLSTDTRTVELAAGATVTIDAELTAVETGAVTGTVSDAAGDPLGGVTVTLAGTPLDAVTTDSTGAFEFDDIAAGTYPLEAELTGYAPLRVRITVTAGETTDAQLTLTRYEVAVVGDDRGRILSVLEDLGYAAQSTDYADVAARAGDFEVVVANGADGTEPGQEAFGRFLAATDAAGTSVVWLDQWSLGWGAINHLVDYTGDPQAAPGDLSGAGRVSLLATAEHPLTAGLPLDARTEILVPGSAWSAFTGYSGITVAELHTDEAGAAGGGIGYAPRGTGSAHVLLGSLAAAASWGVPDTDWLAPAFTVLGNAVEYAAGAEFGAVAGTVTDETGAPLAGATVAAGGQSATTGADGRYRLLLEPGDHTLRFTRPGSTPVEQGVTVTAGGELTADATLTSSGLGAVRGTVTSGRDGTPVGGAQVALTGTELTATTDAAGTYRLADVPGGTYELRVSADGHFSATAAVTVVAGREAVAGVELEPAPRVGVIGDYASDGIVALLTGAEIAAEPIAFTDVARVGEFDVIVFNDPPDPGRAAFVAFLDAMDAAQVSGIFPDDRFSSDGGVRLLRTHLGDPAGTTPVSSEGIVSLAPTRPEHPLFAGLPGQPEILLADRYSTGIVGYSGVPLAHTVTEEGGDRGVGAAYTARTPGSVHLLLSGLAATLLQHPAEDWTDDGRALYVNAVRWAAAPGLGSVEGTVSGVDGVPVPATVEVVETGHSASADATGAYVIPLEAGDYTLRISAFGYKTAEHEVAVTRNGVTELDAELTPSDTGAVRGRITGEVDISGPSALGEPIAGATVALLGTPLTTTTAEDGSYALGLVEPGDYELEVVADGHVRTRVAVSVTIGAETGADVELRSSPSVGVVDDYQGRLAGYLQHWGYAPRPLTWTDTAAVGDLDLVVANLGSSSGFDPGAAGWAAFDDALNRAGVPVVWLDQFGRGSFRYLSDYGGDPGVAGETRNDGAVTASAAHPEHPLLAGLSDTFPLVEEDGEYSWFEDFSGTTVATVRSENGTERGLAGVRHRGARAVDVLLGTLSVSTYGYPAYGTQPGLSWSPEAERLLRNALGHALDTDRVGAEVRGTLTDAGGTALTGSVTVAETGQTVPARSGDGSFVVPLPPGTWTLRAESFGHVTAEVPVTVAAGQVLTRPIQLATRAMGTVAGTVTGPDGAAVGGARVELLGTPLTATTDADGAFSVAGVPAGAWTVRVTAAGHQAFERSVAVPGGGTANVDVRLRASLPVAVVKDLSSSITGLLQGEGYAVEQVSGPQLAGLAARVGDFRLVVLNGTVLTSERAAFAQVVDAAAAAGVSVVHAGQWGGYAVGALSALRGDPEAVDYDFVTEAVEVVPSAEHPIFAGYASGEPIPLLVNPGGNQQYLTYSGYSGTTVATLRSATDGAALGDGVGYRFTSGTSVEILLGGLAASSYGRPGDRWTEAAEDIYLNAVAWAAEARQAQVAGVVTADGEAVDGATVTAVEAAASATTGADGAYVLGLAAGTHTIRVEAFGYAPSTRTVEVPASGTVTLDVALSPLPRGSVAGTVTSADGEPVAGAVVTGTGPDGWTATTDETGAYAAGGLLEGTYAVTVSADGHLPATASVAVTADATATLDVTLEPLDVGVLGDVGGAVTAFLRDAGVAAAPVDWTVASGSLDAYEVVVVNGGRPDRATFEGVLAAADAAEASLVFTGTWGVGQGGVRLLETYTGRVAVGAQGYGEGAVTMTGFDPAHELFAGLSDPATLITDGGYYSALSSYVGRPLATLSSPATGIAAGYDWRTDASVEVVLSASAVTGAVGPGLGWTGDGERLLLNAVDWARDVTVTAPGVPALEAPAVTVTGTVAVSGSADWPSTVTVLAGGEPVATARTAPDGSWHLAAPVAVGGSELTAVAANAAGQSAATEPVAVERWEPEWSVTGTGRIRPVLLGFAGPSRTGAPADDAVLVVRDASGAEVGRHDLRWAGLRYLHVLSGPAGGTYALSAELDVAGLHLVVAGPAVSIPGTGRDMAWPVGVGMDP</sequence>
<evidence type="ECO:0000256" key="8">
    <source>
        <dbReference type="PIRSR" id="PIRSR615500-1"/>
    </source>
</evidence>
<dbReference type="SUPFAM" id="SSF49464">
    <property type="entry name" value="Carboxypeptidase regulatory domain-like"/>
    <property type="match status" value="5"/>
</dbReference>
<name>A0A4V2XYC8_9ACTN</name>
<evidence type="ECO:0000259" key="12">
    <source>
        <dbReference type="Pfam" id="PF00082"/>
    </source>
</evidence>
<dbReference type="GO" id="GO:0004556">
    <property type="term" value="F:alpha-amylase activity"/>
    <property type="evidence" value="ECO:0007669"/>
    <property type="project" value="UniProtKB-EC"/>
</dbReference>
<dbReference type="InterPro" id="IPR023828">
    <property type="entry name" value="Peptidase_S8_Ser-AS"/>
</dbReference>
<keyword evidence="15" id="KW-1185">Reference proteome</keyword>
<dbReference type="InterPro" id="IPR013783">
    <property type="entry name" value="Ig-like_fold"/>
</dbReference>
<dbReference type="InterPro" id="IPR036852">
    <property type="entry name" value="Peptidase_S8/S53_dom_sf"/>
</dbReference>
<dbReference type="InterPro" id="IPR013784">
    <property type="entry name" value="Carb-bd-like_fold"/>
</dbReference>
<dbReference type="Gene3D" id="2.40.128.630">
    <property type="match status" value="1"/>
</dbReference>
<dbReference type="InterPro" id="IPR015500">
    <property type="entry name" value="Peptidase_S8_subtilisin-rel"/>
</dbReference>
<comment type="similarity">
    <text evidence="2 9">Belongs to the peptidase S8 family.</text>
</comment>
<evidence type="ECO:0000256" key="10">
    <source>
        <dbReference type="SAM" id="MobiDB-lite"/>
    </source>
</evidence>
<dbReference type="EMBL" id="SMKL01000002">
    <property type="protein sequence ID" value="TDC56645.1"/>
    <property type="molecule type" value="Genomic_DNA"/>
</dbReference>
<dbReference type="OrthoDB" id="9813435at2"/>
<evidence type="ECO:0000256" key="6">
    <source>
        <dbReference type="ARBA" id="ARBA00022825"/>
    </source>
</evidence>
<dbReference type="SUPFAM" id="SSF52743">
    <property type="entry name" value="Subtilisin-like"/>
    <property type="match status" value="1"/>
</dbReference>
<evidence type="ECO:0000256" key="3">
    <source>
        <dbReference type="ARBA" id="ARBA00012595"/>
    </source>
</evidence>
<evidence type="ECO:0000313" key="14">
    <source>
        <dbReference type="EMBL" id="TDC56645.1"/>
    </source>
</evidence>
<dbReference type="PANTHER" id="PTHR43806:SF67">
    <property type="entry name" value="EGF-LIKE DOMAIN-CONTAINING PROTEIN"/>
    <property type="match status" value="1"/>
</dbReference>
<evidence type="ECO:0000256" key="11">
    <source>
        <dbReference type="SAM" id="SignalP"/>
    </source>
</evidence>
<evidence type="ECO:0000256" key="7">
    <source>
        <dbReference type="ARBA" id="ARBA00030238"/>
    </source>
</evidence>
<dbReference type="GO" id="GO:0005975">
    <property type="term" value="P:carbohydrate metabolic process"/>
    <property type="evidence" value="ECO:0007669"/>
    <property type="project" value="UniProtKB-ARBA"/>
</dbReference>
<dbReference type="PROSITE" id="PS00138">
    <property type="entry name" value="SUBTILASE_SER"/>
    <property type="match status" value="1"/>
</dbReference>
<dbReference type="InterPro" id="IPR050131">
    <property type="entry name" value="Peptidase_S8_subtilisin-like"/>
</dbReference>
<reference evidence="14 15" key="1">
    <citation type="submission" date="2019-02" db="EMBL/GenBank/DDBJ databases">
        <title>Draft genome sequences of novel Actinobacteria.</title>
        <authorList>
            <person name="Sahin N."/>
            <person name="Ay H."/>
            <person name="Saygin H."/>
        </authorList>
    </citation>
    <scope>NUCLEOTIDE SEQUENCE [LARGE SCALE GENOMIC DNA]</scope>
    <source>
        <strain evidence="14 15">KC603</strain>
    </source>
</reference>
<evidence type="ECO:0000256" key="4">
    <source>
        <dbReference type="ARBA" id="ARBA00022670"/>
    </source>
</evidence>
<dbReference type="Gene3D" id="2.40.10.480">
    <property type="match status" value="1"/>
</dbReference>
<dbReference type="Pfam" id="PF13620">
    <property type="entry name" value="CarboxypepD_reg"/>
    <property type="match status" value="10"/>
</dbReference>
<evidence type="ECO:0000256" key="1">
    <source>
        <dbReference type="ARBA" id="ARBA00000548"/>
    </source>
</evidence>
<dbReference type="PROSITE" id="PS51892">
    <property type="entry name" value="SUBTILASE"/>
    <property type="match status" value="1"/>
</dbReference>
<feature type="signal peptide" evidence="11">
    <location>
        <begin position="1"/>
        <end position="30"/>
    </location>
</feature>
<comment type="caution">
    <text evidence="14">The sequence shown here is derived from an EMBL/GenBank/DDBJ whole genome shotgun (WGS) entry which is preliminary data.</text>
</comment>
<feature type="region of interest" description="Disordered" evidence="10">
    <location>
        <begin position="63"/>
        <end position="83"/>
    </location>
</feature>